<feature type="compositionally biased region" description="Polar residues" evidence="1">
    <location>
        <begin position="62"/>
        <end position="77"/>
    </location>
</feature>
<dbReference type="EMBL" id="MU006097">
    <property type="protein sequence ID" value="KAF2838157.1"/>
    <property type="molecule type" value="Genomic_DNA"/>
</dbReference>
<evidence type="ECO:0000313" key="3">
    <source>
        <dbReference type="Proteomes" id="UP000799429"/>
    </source>
</evidence>
<evidence type="ECO:0000313" key="2">
    <source>
        <dbReference type="EMBL" id="KAF2838157.1"/>
    </source>
</evidence>
<name>A0A9P4S8T8_9PEZI</name>
<feature type="region of interest" description="Disordered" evidence="1">
    <location>
        <begin position="119"/>
        <end position="140"/>
    </location>
</feature>
<comment type="caution">
    <text evidence="2">The sequence shown here is derived from an EMBL/GenBank/DDBJ whole genome shotgun (WGS) entry which is preliminary data.</text>
</comment>
<evidence type="ECO:0000256" key="1">
    <source>
        <dbReference type="SAM" id="MobiDB-lite"/>
    </source>
</evidence>
<proteinExistence type="predicted"/>
<gene>
    <name evidence="2" type="ORF">M501DRAFT_860399</name>
</gene>
<organism evidence="2 3">
    <name type="scientific">Patellaria atrata CBS 101060</name>
    <dbReference type="NCBI Taxonomy" id="1346257"/>
    <lineage>
        <taxon>Eukaryota</taxon>
        <taxon>Fungi</taxon>
        <taxon>Dikarya</taxon>
        <taxon>Ascomycota</taxon>
        <taxon>Pezizomycotina</taxon>
        <taxon>Dothideomycetes</taxon>
        <taxon>Dothideomycetes incertae sedis</taxon>
        <taxon>Patellariales</taxon>
        <taxon>Patellariaceae</taxon>
        <taxon>Patellaria</taxon>
    </lineage>
</organism>
<feature type="region of interest" description="Disordered" evidence="1">
    <location>
        <begin position="1"/>
        <end position="86"/>
    </location>
</feature>
<reference evidence="2" key="1">
    <citation type="journal article" date="2020" name="Stud. Mycol.">
        <title>101 Dothideomycetes genomes: a test case for predicting lifestyles and emergence of pathogens.</title>
        <authorList>
            <person name="Haridas S."/>
            <person name="Albert R."/>
            <person name="Binder M."/>
            <person name="Bloem J."/>
            <person name="Labutti K."/>
            <person name="Salamov A."/>
            <person name="Andreopoulos B."/>
            <person name="Baker S."/>
            <person name="Barry K."/>
            <person name="Bills G."/>
            <person name="Bluhm B."/>
            <person name="Cannon C."/>
            <person name="Castanera R."/>
            <person name="Culley D."/>
            <person name="Daum C."/>
            <person name="Ezra D."/>
            <person name="Gonzalez J."/>
            <person name="Henrissat B."/>
            <person name="Kuo A."/>
            <person name="Liang C."/>
            <person name="Lipzen A."/>
            <person name="Lutzoni F."/>
            <person name="Magnuson J."/>
            <person name="Mondo S."/>
            <person name="Nolan M."/>
            <person name="Ohm R."/>
            <person name="Pangilinan J."/>
            <person name="Park H.-J."/>
            <person name="Ramirez L."/>
            <person name="Alfaro M."/>
            <person name="Sun H."/>
            <person name="Tritt A."/>
            <person name="Yoshinaga Y."/>
            <person name="Zwiers L.-H."/>
            <person name="Turgeon B."/>
            <person name="Goodwin S."/>
            <person name="Spatafora J."/>
            <person name="Crous P."/>
            <person name="Grigoriev I."/>
        </authorList>
    </citation>
    <scope>NUCLEOTIDE SEQUENCE</scope>
    <source>
        <strain evidence="2">CBS 101060</strain>
    </source>
</reference>
<dbReference type="AlphaFoldDB" id="A0A9P4S8T8"/>
<keyword evidence="3" id="KW-1185">Reference proteome</keyword>
<feature type="compositionally biased region" description="Polar residues" evidence="1">
    <location>
        <begin position="122"/>
        <end position="140"/>
    </location>
</feature>
<sequence length="311" mass="34717">MMVILTMSTKSKFKQRAKTPDREAQPFSEPSSPKPTFLQKLTSLVSNPRLVPDRSRSEPAVSITNKSVNLAKSSTPRDITHHPTFEPTQIDDHGIYFFPPYTGSPHSSILSALCPPRRARSDSINSNPSYRSVQSTESHTNIRSIEPQSVGLGISVGPSFHEHTHTSPLQQTKTINQSIDTYSSTPHPATLPLHPSPLAPPVHRAPETIPARSSTLLSPPLLLTMKLNSTLSRPFHPPVSLRLPYLLLDRLVLHSQLQPGNHFSSAQETPHNFRQPGLMSALLLQRLIWRRCRAGIRVISLRLRIHLRHPL</sequence>
<dbReference type="Proteomes" id="UP000799429">
    <property type="component" value="Unassembled WGS sequence"/>
</dbReference>
<accession>A0A9P4S8T8</accession>
<feature type="compositionally biased region" description="Polar residues" evidence="1">
    <location>
        <begin position="1"/>
        <end position="10"/>
    </location>
</feature>
<protein>
    <submittedName>
        <fullName evidence="2">Uncharacterized protein</fullName>
    </submittedName>
</protein>